<sequence length="91" mass="10128">MNRIPGQQHLAKLKEGDWRTPLLVGQNSLVQLTQRAALRRKNGDGEEFADREGGNGGSSDLDSPLDFPETRWWAPVELLAEAHAFLLLLAH</sequence>
<feature type="region of interest" description="Disordered" evidence="1">
    <location>
        <begin position="40"/>
        <end position="64"/>
    </location>
</feature>
<name>A0AAV4V5Y5_9ARAC</name>
<evidence type="ECO:0000313" key="3">
    <source>
        <dbReference type="Proteomes" id="UP001054837"/>
    </source>
</evidence>
<dbReference type="AlphaFoldDB" id="A0AAV4V5Y5"/>
<protein>
    <submittedName>
        <fullName evidence="2">Uncharacterized protein</fullName>
    </submittedName>
</protein>
<gene>
    <name evidence="2" type="ORF">CDAR_551651</name>
</gene>
<reference evidence="2 3" key="1">
    <citation type="submission" date="2021-06" db="EMBL/GenBank/DDBJ databases">
        <title>Caerostris darwini draft genome.</title>
        <authorList>
            <person name="Kono N."/>
            <person name="Arakawa K."/>
        </authorList>
    </citation>
    <scope>NUCLEOTIDE SEQUENCE [LARGE SCALE GENOMIC DNA]</scope>
</reference>
<keyword evidence="3" id="KW-1185">Reference proteome</keyword>
<evidence type="ECO:0000256" key="1">
    <source>
        <dbReference type="SAM" id="MobiDB-lite"/>
    </source>
</evidence>
<organism evidence="2 3">
    <name type="scientific">Caerostris darwini</name>
    <dbReference type="NCBI Taxonomy" id="1538125"/>
    <lineage>
        <taxon>Eukaryota</taxon>
        <taxon>Metazoa</taxon>
        <taxon>Ecdysozoa</taxon>
        <taxon>Arthropoda</taxon>
        <taxon>Chelicerata</taxon>
        <taxon>Arachnida</taxon>
        <taxon>Araneae</taxon>
        <taxon>Araneomorphae</taxon>
        <taxon>Entelegynae</taxon>
        <taxon>Araneoidea</taxon>
        <taxon>Araneidae</taxon>
        <taxon>Caerostris</taxon>
    </lineage>
</organism>
<comment type="caution">
    <text evidence="2">The sequence shown here is derived from an EMBL/GenBank/DDBJ whole genome shotgun (WGS) entry which is preliminary data.</text>
</comment>
<accession>A0AAV4V5Y5</accession>
<dbReference type="Proteomes" id="UP001054837">
    <property type="component" value="Unassembled WGS sequence"/>
</dbReference>
<evidence type="ECO:0000313" key="2">
    <source>
        <dbReference type="EMBL" id="GIY65647.1"/>
    </source>
</evidence>
<feature type="compositionally biased region" description="Basic and acidic residues" evidence="1">
    <location>
        <begin position="41"/>
        <end position="53"/>
    </location>
</feature>
<proteinExistence type="predicted"/>
<dbReference type="EMBL" id="BPLQ01012459">
    <property type="protein sequence ID" value="GIY65647.1"/>
    <property type="molecule type" value="Genomic_DNA"/>
</dbReference>